<feature type="domain" description="NAD-dependent epimerase/dehydratase" evidence="2">
    <location>
        <begin position="5"/>
        <end position="238"/>
    </location>
</feature>
<comment type="similarity">
    <text evidence="1">Belongs to the NAD(P)-dependent epimerase/dehydratase family.</text>
</comment>
<dbReference type="EMBL" id="MHTM01000020">
    <property type="protein sequence ID" value="OHA62129.1"/>
    <property type="molecule type" value="Genomic_DNA"/>
</dbReference>
<dbReference type="Pfam" id="PF01370">
    <property type="entry name" value="Epimerase"/>
    <property type="match status" value="1"/>
</dbReference>
<dbReference type="Gene3D" id="3.40.50.720">
    <property type="entry name" value="NAD(P)-binding Rossmann-like Domain"/>
    <property type="match status" value="1"/>
</dbReference>
<evidence type="ECO:0000313" key="4">
    <source>
        <dbReference type="Proteomes" id="UP000177140"/>
    </source>
</evidence>
<name>A0A1G2QPU6_9BACT</name>
<dbReference type="Gene3D" id="3.90.25.10">
    <property type="entry name" value="UDP-galactose 4-epimerase, domain 1"/>
    <property type="match status" value="1"/>
</dbReference>
<dbReference type="InterPro" id="IPR001509">
    <property type="entry name" value="Epimerase_deHydtase"/>
</dbReference>
<comment type="caution">
    <text evidence="3">The sequence shown here is derived from an EMBL/GenBank/DDBJ whole genome shotgun (WGS) entry which is preliminary data.</text>
</comment>
<dbReference type="Proteomes" id="UP000177140">
    <property type="component" value="Unassembled WGS sequence"/>
</dbReference>
<dbReference type="SUPFAM" id="SSF51735">
    <property type="entry name" value="NAD(P)-binding Rossmann-fold domains"/>
    <property type="match status" value="1"/>
</dbReference>
<reference evidence="3 4" key="1">
    <citation type="journal article" date="2016" name="Nat. Commun.">
        <title>Thousands of microbial genomes shed light on interconnected biogeochemical processes in an aquifer system.</title>
        <authorList>
            <person name="Anantharaman K."/>
            <person name="Brown C.T."/>
            <person name="Hug L.A."/>
            <person name="Sharon I."/>
            <person name="Castelle C.J."/>
            <person name="Probst A.J."/>
            <person name="Thomas B.C."/>
            <person name="Singh A."/>
            <person name="Wilkins M.J."/>
            <person name="Karaoz U."/>
            <person name="Brodie E.L."/>
            <person name="Williams K.H."/>
            <person name="Hubbard S.S."/>
            <person name="Banfield J.F."/>
        </authorList>
    </citation>
    <scope>NUCLEOTIDE SEQUENCE [LARGE SCALE GENOMIC DNA]</scope>
</reference>
<dbReference type="AlphaFoldDB" id="A0A1G2QPU6"/>
<dbReference type="PANTHER" id="PTHR43000">
    <property type="entry name" value="DTDP-D-GLUCOSE 4,6-DEHYDRATASE-RELATED"/>
    <property type="match status" value="1"/>
</dbReference>
<organism evidence="3 4">
    <name type="scientific">Candidatus Vogelbacteria bacterium RIFOXYD2_FULL_44_9</name>
    <dbReference type="NCBI Taxonomy" id="1802441"/>
    <lineage>
        <taxon>Bacteria</taxon>
        <taxon>Candidatus Vogeliibacteriota</taxon>
    </lineage>
</organism>
<gene>
    <name evidence="3" type="ORF">A2556_03130</name>
</gene>
<evidence type="ECO:0000256" key="1">
    <source>
        <dbReference type="ARBA" id="ARBA00007637"/>
    </source>
</evidence>
<evidence type="ECO:0000313" key="3">
    <source>
        <dbReference type="EMBL" id="OHA62129.1"/>
    </source>
</evidence>
<proteinExistence type="inferred from homology"/>
<protein>
    <recommendedName>
        <fullName evidence="2">NAD-dependent epimerase/dehydratase domain-containing protein</fullName>
    </recommendedName>
</protein>
<accession>A0A1G2QPU6</accession>
<evidence type="ECO:0000259" key="2">
    <source>
        <dbReference type="Pfam" id="PF01370"/>
    </source>
</evidence>
<sequence>MATKVIVTGGAGFIGSNLTDKLIEKGYEVHILDNLSGGRREHVNPQAILHEVDITDYDTIRPLFDGAEYVFHLAALPRVQYSIEYPRETNKANVVGTLKVLVSAKEAGVKKVIYSASSSVYGDQPVMPLVETMPANPKSPYGLQKHIGELYCRVFSEVYGLPTVCLRYFNVYGPRQSDEGDYALVIAKFLKQKKAGQPLTITGDGNQTRDFTSVHDIVRANILAMEKETPHGEVINAGAGRNFTVNDVAKFVGGEIVYLPARLEPQASLADNTKAREILGWIPEVKLEDGIAELKQILGVD</sequence>
<dbReference type="InterPro" id="IPR036291">
    <property type="entry name" value="NAD(P)-bd_dom_sf"/>
</dbReference>